<organism evidence="2 3">
    <name type="scientific">Paragemmobacter ruber</name>
    <dbReference type="NCBI Taxonomy" id="1985673"/>
    <lineage>
        <taxon>Bacteria</taxon>
        <taxon>Pseudomonadati</taxon>
        <taxon>Pseudomonadota</taxon>
        <taxon>Alphaproteobacteria</taxon>
        <taxon>Rhodobacterales</taxon>
        <taxon>Paracoccaceae</taxon>
        <taxon>Paragemmobacter</taxon>
    </lineage>
</organism>
<evidence type="ECO:0000256" key="1">
    <source>
        <dbReference type="SAM" id="MobiDB-lite"/>
    </source>
</evidence>
<proteinExistence type="predicted"/>
<evidence type="ECO:0000313" key="2">
    <source>
        <dbReference type="EMBL" id="NBE09522.1"/>
    </source>
</evidence>
<name>A0ABW9YAT3_9RHOB</name>
<keyword evidence="3" id="KW-1185">Reference proteome</keyword>
<dbReference type="EMBL" id="JAAATW010000006">
    <property type="protein sequence ID" value="NBE09522.1"/>
    <property type="molecule type" value="Genomic_DNA"/>
</dbReference>
<sequence>MMFVEDGAGPTEEPFDAPQEIAPAVLLAACAAEAERQAADLRKLDAALGAALIAARRQSGAGGGKWPPDWTADEPGGEEGAKSSGRATDGGAPEAAALVPALVADLQLADQIRQEAEGLAKVLALLAGRGDSDGCLSAAQVRACTPVSALQRRLLAPVGTCPPQRRDGAAIIS</sequence>
<reference evidence="3" key="1">
    <citation type="submission" date="2020-01" db="EMBL/GenBank/DDBJ databases">
        <title>Sphingomonas sp. strain CSW-10.</title>
        <authorList>
            <person name="Chen W.-M."/>
        </authorList>
    </citation>
    <scope>NUCLEOTIDE SEQUENCE [LARGE SCALE GENOMIC DNA]</scope>
    <source>
        <strain evidence="3">CCP-1</strain>
    </source>
</reference>
<dbReference type="Proteomes" id="UP001517376">
    <property type="component" value="Unassembled WGS sequence"/>
</dbReference>
<accession>A0ABW9YAT3</accession>
<gene>
    <name evidence="2" type="ORF">GU920_18420</name>
</gene>
<comment type="caution">
    <text evidence="2">The sequence shown here is derived from an EMBL/GenBank/DDBJ whole genome shotgun (WGS) entry which is preliminary data.</text>
</comment>
<feature type="region of interest" description="Disordered" evidence="1">
    <location>
        <begin position="59"/>
        <end position="92"/>
    </location>
</feature>
<protein>
    <submittedName>
        <fullName evidence="2">Uncharacterized protein</fullName>
    </submittedName>
</protein>
<evidence type="ECO:0000313" key="3">
    <source>
        <dbReference type="Proteomes" id="UP001517376"/>
    </source>
</evidence>